<sequence length="265" mass="28895">MPKVVPLPTRALGAEPGAPDPAALATWVADHRGAKADLHAYQLDCSLAPQLASGITFPCAGGLFCQDRIRECLIGLNAEMEAAVEEIHVETRALAEDAARLAAEKKGIWCALPAPSSLGIADRYYRDNEEWCAAMTNAYRTMMRAMRDAGVSGHVLICTTVDDQEVASLAGKKAFFFAPEPRGTALETLMEYQREIAVSPKMLETAIDLANQYEVNRWIIVDPDKEAIRLVLSHADADQVTGGGYCTEECGSYWEQIVKKAAYIM</sequence>
<accession>A7I6H6</accession>
<proteinExistence type="predicted"/>
<dbReference type="EMBL" id="CP000780">
    <property type="protein sequence ID" value="ABS55337.1"/>
    <property type="molecule type" value="Genomic_DNA"/>
</dbReference>
<reference evidence="2" key="1">
    <citation type="journal article" date="2015" name="Microbiology">
        <title>Genome of Methanoregula boonei 6A8 reveals adaptations to oligotrophic peatland environments.</title>
        <authorList>
            <person name="Braeuer S."/>
            <person name="Cadillo-Quiroz H."/>
            <person name="Kyrpides N."/>
            <person name="Woyke T."/>
            <person name="Goodwin L."/>
            <person name="Detter C."/>
            <person name="Podell S."/>
            <person name="Yavitt J.B."/>
            <person name="Zinder S.H."/>
        </authorList>
    </citation>
    <scope>NUCLEOTIDE SEQUENCE [LARGE SCALE GENOMIC DNA]</scope>
    <source>
        <strain evidence="2">DSM 21154 / JCM 14090 / 6A8</strain>
    </source>
</reference>
<gene>
    <name evidence="1" type="ordered locus">Mboo_0819</name>
</gene>
<dbReference type="HOGENOM" id="CLU_1048108_0_0_2"/>
<dbReference type="eggNOG" id="arCOG05312">
    <property type="taxonomic scope" value="Archaea"/>
</dbReference>
<dbReference type="AlphaFoldDB" id="A7I6H6"/>
<dbReference type="STRING" id="456442.Mboo_0819"/>
<dbReference type="Proteomes" id="UP000002408">
    <property type="component" value="Chromosome"/>
</dbReference>
<evidence type="ECO:0000313" key="1">
    <source>
        <dbReference type="EMBL" id="ABS55337.1"/>
    </source>
</evidence>
<protein>
    <submittedName>
        <fullName evidence="1">Uncharacterized protein</fullName>
    </submittedName>
</protein>
<name>A7I6H6_METB6</name>
<dbReference type="GeneID" id="5411498"/>
<evidence type="ECO:0000313" key="2">
    <source>
        <dbReference type="Proteomes" id="UP000002408"/>
    </source>
</evidence>
<dbReference type="RefSeq" id="WP_012106361.1">
    <property type="nucleotide sequence ID" value="NC_009712.1"/>
</dbReference>
<dbReference type="OrthoDB" id="117608at2157"/>
<dbReference type="KEGG" id="mbn:Mboo_0819"/>
<organism evidence="1 2">
    <name type="scientific">Methanoregula boonei (strain DSM 21154 / JCM 14090 / 6A8)</name>
    <dbReference type="NCBI Taxonomy" id="456442"/>
    <lineage>
        <taxon>Archaea</taxon>
        <taxon>Methanobacteriati</taxon>
        <taxon>Methanobacteriota</taxon>
        <taxon>Stenosarchaea group</taxon>
        <taxon>Methanomicrobia</taxon>
        <taxon>Methanomicrobiales</taxon>
        <taxon>Methanoregulaceae</taxon>
        <taxon>Methanoregula</taxon>
    </lineage>
</organism>
<keyword evidence="2" id="KW-1185">Reference proteome</keyword>